<keyword evidence="1" id="KW-1133">Transmembrane helix</keyword>
<feature type="transmembrane region" description="Helical" evidence="1">
    <location>
        <begin position="20"/>
        <end position="41"/>
    </location>
</feature>
<keyword evidence="1" id="KW-0472">Membrane</keyword>
<dbReference type="AlphaFoldDB" id="A0A8D9ER64"/>
<evidence type="ECO:0000256" key="1">
    <source>
        <dbReference type="SAM" id="Phobius"/>
    </source>
</evidence>
<reference evidence="2" key="1">
    <citation type="submission" date="2021-05" db="EMBL/GenBank/DDBJ databases">
        <authorList>
            <person name="Alioto T."/>
            <person name="Alioto T."/>
            <person name="Gomez Garrido J."/>
        </authorList>
    </citation>
    <scope>NUCLEOTIDE SEQUENCE</scope>
</reference>
<protein>
    <submittedName>
        <fullName evidence="2">Uncharacterized protein</fullName>
    </submittedName>
</protein>
<dbReference type="EMBL" id="HBUF01563351">
    <property type="protein sequence ID" value="CAG6763408.1"/>
    <property type="molecule type" value="Transcribed_RNA"/>
</dbReference>
<keyword evidence="1" id="KW-0812">Transmembrane</keyword>
<name>A0A8D9ER64_9HEMI</name>
<evidence type="ECO:0000313" key="2">
    <source>
        <dbReference type="EMBL" id="CAG6763408.1"/>
    </source>
</evidence>
<accession>A0A8D9ER64</accession>
<sequence length="112" mass="12402">MSFLFCSILHHTFLSLFSSLFPPSLLSSLLFPVSSFLDIIIRIGKTKIRYLIHGQKIAVPLSLSLSLSLYLSSLPPPLSLSPTLPPSLSSLLFPVSSFLDIIIRRGKQKYAI</sequence>
<organism evidence="2">
    <name type="scientific">Cacopsylla melanoneura</name>
    <dbReference type="NCBI Taxonomy" id="428564"/>
    <lineage>
        <taxon>Eukaryota</taxon>
        <taxon>Metazoa</taxon>
        <taxon>Ecdysozoa</taxon>
        <taxon>Arthropoda</taxon>
        <taxon>Hexapoda</taxon>
        <taxon>Insecta</taxon>
        <taxon>Pterygota</taxon>
        <taxon>Neoptera</taxon>
        <taxon>Paraneoptera</taxon>
        <taxon>Hemiptera</taxon>
        <taxon>Sternorrhyncha</taxon>
        <taxon>Psylloidea</taxon>
        <taxon>Psyllidae</taxon>
        <taxon>Psyllinae</taxon>
        <taxon>Cacopsylla</taxon>
    </lineage>
</organism>
<proteinExistence type="predicted"/>